<organism evidence="2 3">
    <name type="scientific">Ensete ventricosum</name>
    <name type="common">Abyssinian banana</name>
    <name type="synonym">Musa ensete</name>
    <dbReference type="NCBI Taxonomy" id="4639"/>
    <lineage>
        <taxon>Eukaryota</taxon>
        <taxon>Viridiplantae</taxon>
        <taxon>Streptophyta</taxon>
        <taxon>Embryophyta</taxon>
        <taxon>Tracheophyta</taxon>
        <taxon>Spermatophyta</taxon>
        <taxon>Magnoliopsida</taxon>
        <taxon>Liliopsida</taxon>
        <taxon>Zingiberales</taxon>
        <taxon>Musaceae</taxon>
        <taxon>Ensete</taxon>
    </lineage>
</organism>
<protein>
    <submittedName>
        <fullName evidence="2">Uncharacterized protein</fullName>
    </submittedName>
</protein>
<comment type="caution">
    <text evidence="2">The sequence shown here is derived from an EMBL/GenBank/DDBJ whole genome shotgun (WGS) entry which is preliminary data.</text>
</comment>
<dbReference type="Proteomes" id="UP000287651">
    <property type="component" value="Unassembled WGS sequence"/>
</dbReference>
<evidence type="ECO:0000313" key="2">
    <source>
        <dbReference type="EMBL" id="RRT49742.1"/>
    </source>
</evidence>
<reference evidence="2 3" key="1">
    <citation type="journal article" date="2014" name="Agronomy (Basel)">
        <title>A Draft Genome Sequence for Ensete ventricosum, the Drought-Tolerant Tree Against Hunger.</title>
        <authorList>
            <person name="Harrison J."/>
            <person name="Moore K.A."/>
            <person name="Paszkiewicz K."/>
            <person name="Jones T."/>
            <person name="Grant M."/>
            <person name="Ambacheew D."/>
            <person name="Muzemil S."/>
            <person name="Studholme D.J."/>
        </authorList>
    </citation>
    <scope>NUCLEOTIDE SEQUENCE [LARGE SCALE GENOMIC DNA]</scope>
</reference>
<feature type="region of interest" description="Disordered" evidence="1">
    <location>
        <begin position="1"/>
        <end position="38"/>
    </location>
</feature>
<accession>A0A426YDB0</accession>
<proteinExistence type="predicted"/>
<dbReference type="AlphaFoldDB" id="A0A426YDB0"/>
<evidence type="ECO:0000256" key="1">
    <source>
        <dbReference type="SAM" id="MobiDB-lite"/>
    </source>
</evidence>
<dbReference type="EMBL" id="AMZH03013143">
    <property type="protein sequence ID" value="RRT49742.1"/>
    <property type="molecule type" value="Genomic_DNA"/>
</dbReference>
<evidence type="ECO:0000313" key="3">
    <source>
        <dbReference type="Proteomes" id="UP000287651"/>
    </source>
</evidence>
<name>A0A426YDB0_ENSVE</name>
<sequence length="72" mass="7782">MSEDSARRGPARMSKSSSTGLGTRGRCKASSGARGCSSRPEAFPRFVVGYLQEKTFVGRGEVLQTRSLRQLS</sequence>
<gene>
    <name evidence="2" type="ORF">B296_00052178</name>
</gene>